<dbReference type="EMBL" id="KB203854">
    <property type="protein sequence ID" value="ESO82819.1"/>
    <property type="molecule type" value="Genomic_DNA"/>
</dbReference>
<dbReference type="AlphaFoldDB" id="V4B2Q4"/>
<dbReference type="RefSeq" id="XP_009066611.1">
    <property type="nucleotide sequence ID" value="XM_009068363.1"/>
</dbReference>
<evidence type="ECO:0000259" key="1">
    <source>
        <dbReference type="Pfam" id="PF10545"/>
    </source>
</evidence>
<sequence length="112" mass="12794">MATSSESTNTKFWTVEKEQILVDMWSQSAFLFMISSPDYSDRDKKYAAMQEIAQALETTDIEDLPNDVKPKSCRHRVVVSSRSTSDVHISIITDVILISGRYRHLIVDRQAI</sequence>
<evidence type="ECO:0000313" key="3">
    <source>
        <dbReference type="Proteomes" id="UP000030746"/>
    </source>
</evidence>
<gene>
    <name evidence="2" type="ORF">LOTGIDRAFT_155851</name>
</gene>
<protein>
    <recommendedName>
        <fullName evidence="1">MADF domain-containing protein</fullName>
    </recommendedName>
</protein>
<dbReference type="GeneID" id="20236854"/>
<dbReference type="KEGG" id="lgi:LOTGIDRAFT_155851"/>
<reference evidence="2 3" key="1">
    <citation type="journal article" date="2013" name="Nature">
        <title>Insights into bilaterian evolution from three spiralian genomes.</title>
        <authorList>
            <person name="Simakov O."/>
            <person name="Marletaz F."/>
            <person name="Cho S.J."/>
            <person name="Edsinger-Gonzales E."/>
            <person name="Havlak P."/>
            <person name="Hellsten U."/>
            <person name="Kuo D.H."/>
            <person name="Larsson T."/>
            <person name="Lv J."/>
            <person name="Arendt D."/>
            <person name="Savage R."/>
            <person name="Osoegawa K."/>
            <person name="de Jong P."/>
            <person name="Grimwood J."/>
            <person name="Chapman J.A."/>
            <person name="Shapiro H."/>
            <person name="Aerts A."/>
            <person name="Otillar R.P."/>
            <person name="Terry A.Y."/>
            <person name="Boore J.L."/>
            <person name="Grigoriev I.V."/>
            <person name="Lindberg D.R."/>
            <person name="Seaver E.C."/>
            <person name="Weisblat D.A."/>
            <person name="Putnam N.H."/>
            <person name="Rokhsar D.S."/>
        </authorList>
    </citation>
    <scope>NUCLEOTIDE SEQUENCE [LARGE SCALE GENOMIC DNA]</scope>
</reference>
<organism evidence="2 3">
    <name type="scientific">Lottia gigantea</name>
    <name type="common">Giant owl limpet</name>
    <dbReference type="NCBI Taxonomy" id="225164"/>
    <lineage>
        <taxon>Eukaryota</taxon>
        <taxon>Metazoa</taxon>
        <taxon>Spiralia</taxon>
        <taxon>Lophotrochozoa</taxon>
        <taxon>Mollusca</taxon>
        <taxon>Gastropoda</taxon>
        <taxon>Patellogastropoda</taxon>
        <taxon>Lottioidea</taxon>
        <taxon>Lottiidae</taxon>
        <taxon>Lottia</taxon>
    </lineage>
</organism>
<name>V4B2Q4_LOTGI</name>
<evidence type="ECO:0000313" key="2">
    <source>
        <dbReference type="EMBL" id="ESO82819.1"/>
    </source>
</evidence>
<feature type="domain" description="MADF" evidence="1">
    <location>
        <begin position="21"/>
        <end position="64"/>
    </location>
</feature>
<dbReference type="HOGENOM" id="CLU_2148693_0_0_1"/>
<proteinExistence type="predicted"/>
<dbReference type="Pfam" id="PF10545">
    <property type="entry name" value="MADF_DNA_bdg"/>
    <property type="match status" value="1"/>
</dbReference>
<keyword evidence="3" id="KW-1185">Reference proteome</keyword>
<accession>V4B2Q4</accession>
<dbReference type="InterPro" id="IPR006578">
    <property type="entry name" value="MADF-dom"/>
</dbReference>
<dbReference type="CTD" id="20236854"/>
<dbReference type="Proteomes" id="UP000030746">
    <property type="component" value="Unassembled WGS sequence"/>
</dbReference>